<organism evidence="3">
    <name type="scientific">Anisakis simplex</name>
    <name type="common">Herring worm</name>
    <dbReference type="NCBI Taxonomy" id="6269"/>
    <lineage>
        <taxon>Eukaryota</taxon>
        <taxon>Metazoa</taxon>
        <taxon>Ecdysozoa</taxon>
        <taxon>Nematoda</taxon>
        <taxon>Chromadorea</taxon>
        <taxon>Rhabditida</taxon>
        <taxon>Spirurina</taxon>
        <taxon>Ascaridomorpha</taxon>
        <taxon>Ascaridoidea</taxon>
        <taxon>Anisakidae</taxon>
        <taxon>Anisakis</taxon>
        <taxon>Anisakis simplex complex</taxon>
    </lineage>
</organism>
<evidence type="ECO:0000313" key="1">
    <source>
        <dbReference type="EMBL" id="VDK22578.1"/>
    </source>
</evidence>
<dbReference type="Proteomes" id="UP000267096">
    <property type="component" value="Unassembled WGS sequence"/>
</dbReference>
<dbReference type="EMBL" id="UYRR01006405">
    <property type="protein sequence ID" value="VDK22578.1"/>
    <property type="molecule type" value="Genomic_DNA"/>
</dbReference>
<gene>
    <name evidence="1" type="ORF">ASIM_LOCUS3901</name>
</gene>
<proteinExistence type="predicted"/>
<protein>
    <submittedName>
        <fullName evidence="1 3">Uncharacterized protein</fullName>
    </submittedName>
</protein>
<evidence type="ECO:0000313" key="3">
    <source>
        <dbReference type="WBParaSite" id="ASIM_0000408001-mRNA-1"/>
    </source>
</evidence>
<sequence length="52" mass="5908">MATSEASTTVSNATTEDKVDKEQVYQWIIDLGDPKKREQSLLELRLSLLHAF</sequence>
<keyword evidence="2" id="KW-1185">Reference proteome</keyword>
<dbReference type="AlphaFoldDB" id="A0A0M3J919"/>
<name>A0A0M3J919_ANISI</name>
<evidence type="ECO:0000313" key="2">
    <source>
        <dbReference type="Proteomes" id="UP000267096"/>
    </source>
</evidence>
<reference evidence="3" key="1">
    <citation type="submission" date="2017-02" db="UniProtKB">
        <authorList>
            <consortium name="WormBaseParasite"/>
        </authorList>
    </citation>
    <scope>IDENTIFICATION</scope>
</reference>
<dbReference type="WBParaSite" id="ASIM_0000408001-mRNA-1">
    <property type="protein sequence ID" value="ASIM_0000408001-mRNA-1"/>
    <property type="gene ID" value="ASIM_0000408001"/>
</dbReference>
<accession>A0A0M3J919</accession>
<reference evidence="1 2" key="2">
    <citation type="submission" date="2018-11" db="EMBL/GenBank/DDBJ databases">
        <authorList>
            <consortium name="Pathogen Informatics"/>
        </authorList>
    </citation>
    <scope>NUCLEOTIDE SEQUENCE [LARGE SCALE GENOMIC DNA]</scope>
</reference>